<name>A0ABQ9HMR4_9NEOP</name>
<organism evidence="1 2">
    <name type="scientific">Dryococelus australis</name>
    <dbReference type="NCBI Taxonomy" id="614101"/>
    <lineage>
        <taxon>Eukaryota</taxon>
        <taxon>Metazoa</taxon>
        <taxon>Ecdysozoa</taxon>
        <taxon>Arthropoda</taxon>
        <taxon>Hexapoda</taxon>
        <taxon>Insecta</taxon>
        <taxon>Pterygota</taxon>
        <taxon>Neoptera</taxon>
        <taxon>Polyneoptera</taxon>
        <taxon>Phasmatodea</taxon>
        <taxon>Verophasmatodea</taxon>
        <taxon>Anareolatae</taxon>
        <taxon>Phasmatidae</taxon>
        <taxon>Eurycanthinae</taxon>
        <taxon>Dryococelus</taxon>
    </lineage>
</organism>
<sequence>MVNQSAGKRAIVVHAGIEMGFIEGAELINDSRSASADYHDEMNRENCNEWLQRQLIPKPPPRCIVALDNAPYHTAQKNKAPTSASRRVDYVGITLQ</sequence>
<accession>A0ABQ9HMR4</accession>
<dbReference type="PANTHER" id="PTHR33939:SF1">
    <property type="entry name" value="DUF4371 DOMAIN-CONTAINING PROTEIN"/>
    <property type="match status" value="1"/>
</dbReference>
<reference evidence="1 2" key="1">
    <citation type="submission" date="2023-02" db="EMBL/GenBank/DDBJ databases">
        <title>LHISI_Scaffold_Assembly.</title>
        <authorList>
            <person name="Stuart O.P."/>
            <person name="Cleave R."/>
            <person name="Magrath M.J.L."/>
            <person name="Mikheyev A.S."/>
        </authorList>
    </citation>
    <scope>NUCLEOTIDE SEQUENCE [LARGE SCALE GENOMIC DNA]</scope>
    <source>
        <strain evidence="1">Daus_M_001</strain>
        <tissue evidence="1">Leg muscle</tissue>
    </source>
</reference>
<dbReference type="InterPro" id="IPR036397">
    <property type="entry name" value="RNaseH_sf"/>
</dbReference>
<proteinExistence type="predicted"/>
<gene>
    <name evidence="1" type="ORF">PR048_011873</name>
</gene>
<evidence type="ECO:0000313" key="1">
    <source>
        <dbReference type="EMBL" id="KAJ8885675.1"/>
    </source>
</evidence>
<evidence type="ECO:0008006" key="3">
    <source>
        <dbReference type="Google" id="ProtNLM"/>
    </source>
</evidence>
<dbReference type="PANTHER" id="PTHR33939">
    <property type="entry name" value="PROTEIN CBG22215"/>
    <property type="match status" value="1"/>
</dbReference>
<dbReference type="Gene3D" id="3.30.420.10">
    <property type="entry name" value="Ribonuclease H-like superfamily/Ribonuclease H"/>
    <property type="match status" value="1"/>
</dbReference>
<comment type="caution">
    <text evidence="1">The sequence shown here is derived from an EMBL/GenBank/DDBJ whole genome shotgun (WGS) entry which is preliminary data.</text>
</comment>
<evidence type="ECO:0000313" key="2">
    <source>
        <dbReference type="Proteomes" id="UP001159363"/>
    </source>
</evidence>
<keyword evidence="2" id="KW-1185">Reference proteome</keyword>
<protein>
    <recommendedName>
        <fullName evidence="3">Tc1-like transposase DDE domain-containing protein</fullName>
    </recommendedName>
</protein>
<dbReference type="Proteomes" id="UP001159363">
    <property type="component" value="Chromosome X"/>
</dbReference>
<dbReference type="EMBL" id="JARBHB010000004">
    <property type="protein sequence ID" value="KAJ8885675.1"/>
    <property type="molecule type" value="Genomic_DNA"/>
</dbReference>